<dbReference type="AlphaFoldDB" id="A0AAE4BNM9"/>
<accession>A0AAE4BNM9</accession>
<evidence type="ECO:0000256" key="1">
    <source>
        <dbReference type="SAM" id="MobiDB-lite"/>
    </source>
</evidence>
<dbReference type="Proteomes" id="UP001185331">
    <property type="component" value="Unassembled WGS sequence"/>
</dbReference>
<feature type="region of interest" description="Disordered" evidence="1">
    <location>
        <begin position="92"/>
        <end position="124"/>
    </location>
</feature>
<gene>
    <name evidence="3" type="ORF">J2Y00_002483</name>
</gene>
<dbReference type="RefSeq" id="WP_309853647.1">
    <property type="nucleotide sequence ID" value="NZ_JAVDQJ010000004.1"/>
</dbReference>
<feature type="transmembrane region" description="Helical" evidence="2">
    <location>
        <begin position="13"/>
        <end position="33"/>
    </location>
</feature>
<proteinExistence type="predicted"/>
<keyword evidence="2" id="KW-0472">Membrane</keyword>
<feature type="compositionally biased region" description="Pro residues" evidence="1">
    <location>
        <begin position="115"/>
        <end position="124"/>
    </location>
</feature>
<comment type="caution">
    <text evidence="3">The sequence shown here is derived from an EMBL/GenBank/DDBJ whole genome shotgun (WGS) entry which is preliminary data.</text>
</comment>
<keyword evidence="2" id="KW-0812">Transmembrane</keyword>
<sequence length="124" mass="13481">MSLPPNTIWRKRALHYSVIYLVLACVMVGTRYATRSIYPDLKDLRATRAELTHEKQAALLKIDETTSTASVRAWAHANGMVPFSRAKKEQVSLTAAPAKTPTVGSATLPDAAPEPLTPDAPLPD</sequence>
<organism evidence="3 4">
    <name type="scientific">Deinococcus soli</name>
    <name type="common">ex Cha et al. 2016</name>
    <dbReference type="NCBI Taxonomy" id="1309411"/>
    <lineage>
        <taxon>Bacteria</taxon>
        <taxon>Thermotogati</taxon>
        <taxon>Deinococcota</taxon>
        <taxon>Deinococci</taxon>
        <taxon>Deinococcales</taxon>
        <taxon>Deinococcaceae</taxon>
        <taxon>Deinococcus</taxon>
    </lineage>
</organism>
<evidence type="ECO:0000313" key="4">
    <source>
        <dbReference type="Proteomes" id="UP001185331"/>
    </source>
</evidence>
<name>A0AAE4BNM9_9DEIO</name>
<protein>
    <submittedName>
        <fullName evidence="3">Uncharacterized protein</fullName>
    </submittedName>
</protein>
<dbReference type="EMBL" id="JAVDQK010000005">
    <property type="protein sequence ID" value="MDR6218886.1"/>
    <property type="molecule type" value="Genomic_DNA"/>
</dbReference>
<reference evidence="3" key="1">
    <citation type="submission" date="2023-07" db="EMBL/GenBank/DDBJ databases">
        <title>Sorghum-associated microbial communities from plants grown in Nebraska, USA.</title>
        <authorList>
            <person name="Schachtman D."/>
        </authorList>
    </citation>
    <scope>NUCLEOTIDE SEQUENCE</scope>
    <source>
        <strain evidence="3">BE330</strain>
    </source>
</reference>
<keyword evidence="2" id="KW-1133">Transmembrane helix</keyword>
<evidence type="ECO:0000313" key="3">
    <source>
        <dbReference type="EMBL" id="MDR6218886.1"/>
    </source>
</evidence>
<evidence type="ECO:0000256" key="2">
    <source>
        <dbReference type="SAM" id="Phobius"/>
    </source>
</evidence>